<dbReference type="CDD" id="cd00063">
    <property type="entry name" value="FN3"/>
    <property type="match status" value="2"/>
</dbReference>
<evidence type="ECO:0000256" key="3">
    <source>
        <dbReference type="SAM" id="Phobius"/>
    </source>
</evidence>
<dbReference type="SMART" id="SM00060">
    <property type="entry name" value="FN3"/>
    <property type="match status" value="2"/>
</dbReference>
<gene>
    <name evidence="5" type="ORF">fugu_010515</name>
</gene>
<dbReference type="InterPro" id="IPR036116">
    <property type="entry name" value="FN3_sf"/>
</dbReference>
<dbReference type="Gene3D" id="2.60.40.10">
    <property type="entry name" value="Immunoglobulins"/>
    <property type="match status" value="2"/>
</dbReference>
<organism evidence="5 6">
    <name type="scientific">Takifugu bimaculatus</name>
    <dbReference type="NCBI Taxonomy" id="433685"/>
    <lineage>
        <taxon>Eukaryota</taxon>
        <taxon>Metazoa</taxon>
        <taxon>Chordata</taxon>
        <taxon>Craniata</taxon>
        <taxon>Vertebrata</taxon>
        <taxon>Euteleostomi</taxon>
        <taxon>Actinopterygii</taxon>
        <taxon>Neopterygii</taxon>
        <taxon>Teleostei</taxon>
        <taxon>Neoteleostei</taxon>
        <taxon>Acanthomorphata</taxon>
        <taxon>Eupercaria</taxon>
        <taxon>Tetraodontiformes</taxon>
        <taxon>Tetradontoidea</taxon>
        <taxon>Tetraodontidae</taxon>
        <taxon>Takifugu</taxon>
    </lineage>
</organism>
<protein>
    <recommendedName>
        <fullName evidence="4">Fibronectin type-III domain-containing protein</fullName>
    </recommendedName>
</protein>
<keyword evidence="3" id="KW-0472">Membrane</keyword>
<comment type="caution">
    <text evidence="5">The sequence shown here is derived from an EMBL/GenBank/DDBJ whole genome shotgun (WGS) entry which is preliminary data.</text>
</comment>
<accession>A0A4Z2CA98</accession>
<keyword evidence="6" id="KW-1185">Reference proteome</keyword>
<feature type="compositionally biased region" description="Pro residues" evidence="2">
    <location>
        <begin position="227"/>
        <end position="238"/>
    </location>
</feature>
<keyword evidence="3" id="KW-0812">Transmembrane</keyword>
<dbReference type="PANTHER" id="PTHR44170">
    <property type="entry name" value="PROTEIN SIDEKICK"/>
    <property type="match status" value="1"/>
</dbReference>
<reference evidence="5 6" key="1">
    <citation type="submission" date="2019-04" db="EMBL/GenBank/DDBJ databases">
        <title>The sequence and de novo assembly of Takifugu bimaculatus genome using PacBio and Hi-C technologies.</title>
        <authorList>
            <person name="Xu P."/>
            <person name="Liu B."/>
            <person name="Zhou Z."/>
        </authorList>
    </citation>
    <scope>NUCLEOTIDE SEQUENCE [LARGE SCALE GENOMIC DNA]</scope>
    <source>
        <strain evidence="5">TB-2018</strain>
        <tissue evidence="5">Muscle</tissue>
    </source>
</reference>
<feature type="region of interest" description="Disordered" evidence="2">
    <location>
        <begin position="416"/>
        <end position="441"/>
    </location>
</feature>
<evidence type="ECO:0000259" key="4">
    <source>
        <dbReference type="PROSITE" id="PS50853"/>
    </source>
</evidence>
<keyword evidence="3" id="KW-1133">Transmembrane helix</keyword>
<dbReference type="EMBL" id="SWLE01000003">
    <property type="protein sequence ID" value="TNN01133.1"/>
    <property type="molecule type" value="Genomic_DNA"/>
</dbReference>
<feature type="transmembrane region" description="Helical" evidence="3">
    <location>
        <begin position="243"/>
        <end position="269"/>
    </location>
</feature>
<dbReference type="InterPro" id="IPR013783">
    <property type="entry name" value="Ig-like_fold"/>
</dbReference>
<dbReference type="FunFam" id="2.60.40.10:FF:000205">
    <property type="entry name" value="Cell adhesion associated, oncogene regulated"/>
    <property type="match status" value="1"/>
</dbReference>
<dbReference type="AlphaFoldDB" id="A0A4Z2CA98"/>
<dbReference type="SUPFAM" id="SSF49265">
    <property type="entry name" value="Fibronectin type III"/>
    <property type="match status" value="1"/>
</dbReference>
<dbReference type="GO" id="GO:0098609">
    <property type="term" value="P:cell-cell adhesion"/>
    <property type="evidence" value="ECO:0007669"/>
    <property type="project" value="TreeGrafter"/>
</dbReference>
<evidence type="ECO:0000256" key="1">
    <source>
        <dbReference type="ARBA" id="ARBA00023157"/>
    </source>
</evidence>
<dbReference type="Pfam" id="PF00041">
    <property type="entry name" value="fn3"/>
    <property type="match status" value="2"/>
</dbReference>
<name>A0A4Z2CA98_9TELE</name>
<proteinExistence type="predicted"/>
<feature type="domain" description="Fibronectin type-III" evidence="4">
    <location>
        <begin position="119"/>
        <end position="216"/>
    </location>
</feature>
<dbReference type="PANTHER" id="PTHR44170:SF1">
    <property type="entry name" value="CELL ADHESION MOLECULE-RELATED_DOWN-REGULATED BY ONCOGENES"/>
    <property type="match status" value="1"/>
</dbReference>
<dbReference type="GO" id="GO:0007399">
    <property type="term" value="P:nervous system development"/>
    <property type="evidence" value="ECO:0007669"/>
    <property type="project" value="TreeGrafter"/>
</dbReference>
<dbReference type="PROSITE" id="PS50853">
    <property type="entry name" value="FN3"/>
    <property type="match status" value="2"/>
</dbReference>
<evidence type="ECO:0000313" key="6">
    <source>
        <dbReference type="Proteomes" id="UP000516260"/>
    </source>
</evidence>
<evidence type="ECO:0000256" key="2">
    <source>
        <dbReference type="SAM" id="MobiDB-lite"/>
    </source>
</evidence>
<dbReference type="Proteomes" id="UP000516260">
    <property type="component" value="Chromosome 11"/>
</dbReference>
<dbReference type="InterPro" id="IPR003961">
    <property type="entry name" value="FN3_dom"/>
</dbReference>
<keyword evidence="1" id="KW-1015">Disulfide bond</keyword>
<sequence length="441" mass="48828">MTHFELFAAVPEAPDRPTISMATESSVYVTWVPRANGGSPITAFRVEYRRGRSAEWIVAADNISPLKLSVEVRNLEPASTYKFRVVAMNMYGESPHSIPSKLYQVPQASPRITERPVVGPHILSTDAISDTQIMLRWTYNPSSNNNTPIQGFYIYYRPTDSDNDGDYKRDVVEGLKHWHMIGHLQSETSYDIKMQCFNDGGESEYSNVMICETRARQSPGSPSQHPVTPPGPHPQEPPSPPGWLLYTIVGCILGVMVLILLAFIAMCLWRNRQQSNTHKYNPPGYLYQPTEMNGHVLEYATLSGSGHINGGIPGGYSHGALIPQGCHHLHHKLPNGLTLLNGTGSLYSRGHDGTLAHWQPRLRALAPAPPPQRWGHVHSTSPDRVIGLYELSEPLQQQQMLQGQWHFSWWHSPSNAPRGSVPAGRAGDGASGPGYVSVPRS</sequence>
<evidence type="ECO:0000313" key="5">
    <source>
        <dbReference type="EMBL" id="TNN01133.1"/>
    </source>
</evidence>
<feature type="region of interest" description="Disordered" evidence="2">
    <location>
        <begin position="215"/>
        <end position="238"/>
    </location>
</feature>
<feature type="domain" description="Fibronectin type-III" evidence="4">
    <location>
        <begin position="13"/>
        <end position="108"/>
    </location>
</feature>